<dbReference type="Proteomes" id="UP000827721">
    <property type="component" value="Unassembled WGS sequence"/>
</dbReference>
<dbReference type="Gene3D" id="1.20.1250.20">
    <property type="entry name" value="MFS general substrate transporter like domains"/>
    <property type="match status" value="1"/>
</dbReference>
<accession>A0ABQ8HC16</accession>
<evidence type="ECO:0000256" key="3">
    <source>
        <dbReference type="ARBA" id="ARBA00022692"/>
    </source>
</evidence>
<name>A0ABQ8HC16_9ROSI</name>
<comment type="similarity">
    <text evidence="2">Belongs to the major facilitator superfamily. Proton-dependent oligopeptide transporter (POT/PTR) (TC 2.A.17) family.</text>
</comment>
<feature type="transmembrane region" description="Helical" evidence="6">
    <location>
        <begin position="525"/>
        <end position="547"/>
    </location>
</feature>
<keyword evidence="4 6" id="KW-1133">Transmembrane helix</keyword>
<protein>
    <submittedName>
        <fullName evidence="7">Uncharacterized protein</fullName>
    </submittedName>
</protein>
<evidence type="ECO:0000256" key="6">
    <source>
        <dbReference type="SAM" id="Phobius"/>
    </source>
</evidence>
<dbReference type="PANTHER" id="PTHR11654">
    <property type="entry name" value="OLIGOPEPTIDE TRANSPORTER-RELATED"/>
    <property type="match status" value="1"/>
</dbReference>
<dbReference type="Pfam" id="PF00854">
    <property type="entry name" value="PTR2"/>
    <property type="match status" value="1"/>
</dbReference>
<keyword evidence="8" id="KW-1185">Reference proteome</keyword>
<comment type="subcellular location">
    <subcellularLocation>
        <location evidence="1">Membrane</location>
        <topology evidence="1">Multi-pass membrane protein</topology>
    </subcellularLocation>
</comment>
<feature type="transmembrane region" description="Helical" evidence="6">
    <location>
        <begin position="232"/>
        <end position="251"/>
    </location>
</feature>
<feature type="transmembrane region" description="Helical" evidence="6">
    <location>
        <begin position="207"/>
        <end position="226"/>
    </location>
</feature>
<sequence>MPIYIREGKKSSQEHIKFLVHLTSMEIKQEKIVSSSEDIVIYRGVKAMPFIIGMETLDRLGTFGTSSNLMVYLTTVFNMKNVTATILVNIFNGTVYISPLFGAFLSDSYFGRYNTIAFATLSSVMGMTTVMLTAAISKLHPQQCVIKHSAGTCAQPTAWQMGFLLTGLLLLVIASGGFRPCLLPFGADQFNPGTESGKKGISSFFSWYYFTLCFALIISLTLIIYVQSNVSWAIGYAIPACLMLIACLLFFSGSKMYVKVKPEGSPLTSLAQVIVAAFKKRKLKLPSSQSSMFSLFQYVPVNSMKLKLSNTSQFRFLDKSAIIITADRINSDGSATNPWKLCSIQQVEEVKCIIRVIPIWVSSIMYHLATVQQQQTYTILQALQSDRHLGDGTFKVPAASYGVFIYFSPLIWIPIYDRILVPVLRKYTGKKDGLTLLQRMAIGMVIAILTMLVAALVEQHRRYLALTRPTLGISPKGGEISSMSAFWLVPQLMFAGLAEAFNSIAQIEFYYEQFPENMRSIGTSVFFCGLAGSSYLNGFLISIVHHVTSRSSSAGNRDWLPEDLNKGRLDYFYYSIACLSCLNFVYFLVCAK</sequence>
<keyword evidence="5 6" id="KW-0472">Membrane</keyword>
<dbReference type="CDD" id="cd17416">
    <property type="entry name" value="MFS_NPF1_2"/>
    <property type="match status" value="1"/>
</dbReference>
<organism evidence="7 8">
    <name type="scientific">Xanthoceras sorbifolium</name>
    <dbReference type="NCBI Taxonomy" id="99658"/>
    <lineage>
        <taxon>Eukaryota</taxon>
        <taxon>Viridiplantae</taxon>
        <taxon>Streptophyta</taxon>
        <taxon>Embryophyta</taxon>
        <taxon>Tracheophyta</taxon>
        <taxon>Spermatophyta</taxon>
        <taxon>Magnoliopsida</taxon>
        <taxon>eudicotyledons</taxon>
        <taxon>Gunneridae</taxon>
        <taxon>Pentapetalae</taxon>
        <taxon>rosids</taxon>
        <taxon>malvids</taxon>
        <taxon>Sapindales</taxon>
        <taxon>Sapindaceae</taxon>
        <taxon>Xanthoceroideae</taxon>
        <taxon>Xanthoceras</taxon>
    </lineage>
</organism>
<feature type="transmembrane region" description="Helical" evidence="6">
    <location>
        <begin position="571"/>
        <end position="589"/>
    </location>
</feature>
<proteinExistence type="inferred from homology"/>
<evidence type="ECO:0000256" key="5">
    <source>
        <dbReference type="ARBA" id="ARBA00023136"/>
    </source>
</evidence>
<evidence type="ECO:0000256" key="4">
    <source>
        <dbReference type="ARBA" id="ARBA00022989"/>
    </source>
</evidence>
<dbReference type="InterPro" id="IPR036259">
    <property type="entry name" value="MFS_trans_sf"/>
</dbReference>
<feature type="transmembrane region" description="Helical" evidence="6">
    <location>
        <begin position="436"/>
        <end position="457"/>
    </location>
</feature>
<feature type="transmembrane region" description="Helical" evidence="6">
    <location>
        <begin position="116"/>
        <end position="137"/>
    </location>
</feature>
<feature type="transmembrane region" description="Helical" evidence="6">
    <location>
        <begin position="398"/>
        <end position="416"/>
    </location>
</feature>
<evidence type="ECO:0000256" key="1">
    <source>
        <dbReference type="ARBA" id="ARBA00004141"/>
    </source>
</evidence>
<evidence type="ECO:0000256" key="2">
    <source>
        <dbReference type="ARBA" id="ARBA00005982"/>
    </source>
</evidence>
<reference evidence="7 8" key="1">
    <citation type="submission" date="2021-02" db="EMBL/GenBank/DDBJ databases">
        <title>Plant Genome Project.</title>
        <authorList>
            <person name="Zhang R.-G."/>
        </authorList>
    </citation>
    <scope>NUCLEOTIDE SEQUENCE [LARGE SCALE GENOMIC DNA]</scope>
    <source>
        <tissue evidence="7">Leaves</tissue>
    </source>
</reference>
<evidence type="ECO:0000313" key="8">
    <source>
        <dbReference type="Proteomes" id="UP000827721"/>
    </source>
</evidence>
<keyword evidence="3 6" id="KW-0812">Transmembrane</keyword>
<dbReference type="InterPro" id="IPR000109">
    <property type="entry name" value="POT_fam"/>
</dbReference>
<evidence type="ECO:0000313" key="7">
    <source>
        <dbReference type="EMBL" id="KAH7554033.1"/>
    </source>
</evidence>
<dbReference type="EMBL" id="JAFEMO010000012">
    <property type="protein sequence ID" value="KAH7554033.1"/>
    <property type="molecule type" value="Genomic_DNA"/>
</dbReference>
<comment type="caution">
    <text evidence="7">The sequence shown here is derived from an EMBL/GenBank/DDBJ whole genome shotgun (WGS) entry which is preliminary data.</text>
</comment>
<dbReference type="SUPFAM" id="SSF103473">
    <property type="entry name" value="MFS general substrate transporter"/>
    <property type="match status" value="1"/>
</dbReference>
<feature type="transmembrane region" description="Helical" evidence="6">
    <location>
        <begin position="82"/>
        <end position="104"/>
    </location>
</feature>
<gene>
    <name evidence="7" type="ORF">JRO89_XS12G0099800</name>
</gene>